<comment type="subcellular location">
    <subcellularLocation>
        <location evidence="1">Nucleus</location>
    </subcellularLocation>
</comment>
<feature type="compositionally biased region" description="Basic and acidic residues" evidence="6">
    <location>
        <begin position="35"/>
        <end position="45"/>
    </location>
</feature>
<keyword evidence="3" id="KW-0378">Hydrolase</keyword>
<evidence type="ECO:0000256" key="5">
    <source>
        <dbReference type="ARBA" id="ARBA00023242"/>
    </source>
</evidence>
<dbReference type="InterPro" id="IPR014001">
    <property type="entry name" value="Helicase_ATP-bd"/>
</dbReference>
<protein>
    <submittedName>
        <fullName evidence="9">Uncharacterized protein</fullName>
    </submittedName>
</protein>
<evidence type="ECO:0000256" key="2">
    <source>
        <dbReference type="ARBA" id="ARBA00022741"/>
    </source>
</evidence>
<feature type="region of interest" description="Disordered" evidence="6">
    <location>
        <begin position="944"/>
        <end position="983"/>
    </location>
</feature>
<dbReference type="GO" id="GO:0005634">
    <property type="term" value="C:nucleus"/>
    <property type="evidence" value="ECO:0007669"/>
    <property type="project" value="UniProtKB-SubCell"/>
</dbReference>
<dbReference type="InterPro" id="IPR027417">
    <property type="entry name" value="P-loop_NTPase"/>
</dbReference>
<evidence type="ECO:0000256" key="3">
    <source>
        <dbReference type="ARBA" id="ARBA00022801"/>
    </source>
</evidence>
<dbReference type="PANTHER" id="PTHR45629">
    <property type="entry name" value="SNF2/RAD54 FAMILY MEMBER"/>
    <property type="match status" value="1"/>
</dbReference>
<keyword evidence="4" id="KW-0067">ATP-binding</keyword>
<feature type="domain" description="Helicase C-terminal" evidence="8">
    <location>
        <begin position="573"/>
        <end position="727"/>
    </location>
</feature>
<evidence type="ECO:0000313" key="9">
    <source>
        <dbReference type="EMBL" id="KKA30071.1"/>
    </source>
</evidence>
<accession>A0A0F4ZIX9</accession>
<sequence>MVTVADSTASEDEATITPKTTSDAQKPTVRHKRRTSEEIEAKVEWTDDDGIPEVVQRKRRKTKARKKGEASTGGSLGVFRDGLPGPLGDGMSRGSRDSPEAGPQNDLQDRAPDYFLHRRAAFSARLASLRSAALRLPPDYSDLDFSPPRAAPRPHFSPASGIQPSRPAQAIPLPESGGVIPAPIAQYLRDYQVAGVGFLHRLFAYQTGGILGDDMGLGKTVQVAAFLAVAFGKTGDARDLQRMRRTRAAGRWYPRVLIVCPGSLLANWQAELQRWGFWHVDVFHGSAAQKTDALQAARAGHIEVLLTTYDTYKNSRSLVNLVEWDALIADECHRLKDGASHTTRAMREVNALCRIGLTGTAIQNNYDELWTLLDWALPGGFGSRAEWAGLVSQPLVLGQSHDATLAEIRTARRTARLLVSRLLPPVFLRRLKGLLADQLPRKTDRVVFCPLTAVQRDAYTRFLAGDDVRAVLGAHEPCACASGALAGWCCRKTTADGRPWRSCVFPGMMTLQKLANHVALLLPAAGDARGKHDNAMRTLETCFPEPGEAARLYAQREAIVTLANPEFCGKWKILKKLLRVWHANGDKVLVFSHSVRLLRMLHLLLSNTSYTATYLDGSLSYDERARAVDAFNGDARQFVFLISTRAGGVGLNITSANKVVIVDPHWNPAHDLQAQDRAYRIGQTRDVDVFRLISAGTIEEIVYARQIYKQQQANIGYEASSERRYFRGVHNNDGRRGEIFGLENIFEYRGDALVLKDIVNKTNVAEAMVGVGLADVDMQAAARDAGLDATDAGGDSRDDEHAMAGLAALVTGDARRPAARRPDPIAALLAEAGVAYTHDNAALLGPSAVEERLCAATAWAGAEEAWADPLNEVAARRTRKLRTVHSVFNPPEDVAVRQFCEMARTMGFNGATEFALAVEGWGKEERERALEEFYRRRREMLEGKDKGVEREGGLEEQKEGLEEESEEKKEENNQPIFILDDTL</sequence>
<dbReference type="Gene3D" id="3.40.50.300">
    <property type="entry name" value="P-loop containing nucleotide triphosphate hydrolases"/>
    <property type="match status" value="1"/>
</dbReference>
<dbReference type="Pfam" id="PF00176">
    <property type="entry name" value="SNF2-rel_dom"/>
    <property type="match status" value="1"/>
</dbReference>
<dbReference type="Gene3D" id="3.40.50.10810">
    <property type="entry name" value="Tandem AAA-ATPase domain"/>
    <property type="match status" value="1"/>
</dbReference>
<comment type="caution">
    <text evidence="9">The sequence shown here is derived from an EMBL/GenBank/DDBJ whole genome shotgun (WGS) entry which is preliminary data.</text>
</comment>
<evidence type="ECO:0000256" key="4">
    <source>
        <dbReference type="ARBA" id="ARBA00022840"/>
    </source>
</evidence>
<dbReference type="SMART" id="SM00487">
    <property type="entry name" value="DEXDc"/>
    <property type="match status" value="1"/>
</dbReference>
<dbReference type="InterPro" id="IPR050496">
    <property type="entry name" value="SNF2_RAD54_helicase_repair"/>
</dbReference>
<dbReference type="PROSITE" id="PS51192">
    <property type="entry name" value="HELICASE_ATP_BIND_1"/>
    <property type="match status" value="1"/>
</dbReference>
<dbReference type="InterPro" id="IPR049730">
    <property type="entry name" value="SNF2/RAD54-like_C"/>
</dbReference>
<dbReference type="Pfam" id="PF25806">
    <property type="entry name" value="RHH_ERCC6L2"/>
    <property type="match status" value="1"/>
</dbReference>
<dbReference type="GO" id="GO:0005524">
    <property type="term" value="F:ATP binding"/>
    <property type="evidence" value="ECO:0007669"/>
    <property type="project" value="InterPro"/>
</dbReference>
<feature type="domain" description="Helicase ATP-binding" evidence="7">
    <location>
        <begin position="200"/>
        <end position="379"/>
    </location>
</feature>
<dbReference type="EMBL" id="LAEV01000573">
    <property type="protein sequence ID" value="KKA30071.1"/>
    <property type="molecule type" value="Genomic_DNA"/>
</dbReference>
<dbReference type="CDD" id="cd18793">
    <property type="entry name" value="SF2_C_SNF"/>
    <property type="match status" value="1"/>
</dbReference>
<feature type="compositionally biased region" description="Basic residues" evidence="6">
    <location>
        <begin position="57"/>
        <end position="66"/>
    </location>
</feature>
<dbReference type="FunFam" id="3.40.50.10810:FF:000019">
    <property type="entry name" value="DNA excision repair protein ERCC-6-like 2 isoform X1"/>
    <property type="match status" value="1"/>
</dbReference>
<evidence type="ECO:0000256" key="6">
    <source>
        <dbReference type="SAM" id="MobiDB-lite"/>
    </source>
</evidence>
<dbReference type="AlphaFoldDB" id="A0A0F4ZIX9"/>
<dbReference type="InterPro" id="IPR038718">
    <property type="entry name" value="SNF2-like_sf"/>
</dbReference>
<dbReference type="Pfam" id="PF00271">
    <property type="entry name" value="Helicase_C"/>
    <property type="match status" value="1"/>
</dbReference>
<organism evidence="9 10">
    <name type="scientific">Thielaviopsis punctulata</name>
    <dbReference type="NCBI Taxonomy" id="72032"/>
    <lineage>
        <taxon>Eukaryota</taxon>
        <taxon>Fungi</taxon>
        <taxon>Dikarya</taxon>
        <taxon>Ascomycota</taxon>
        <taxon>Pezizomycotina</taxon>
        <taxon>Sordariomycetes</taxon>
        <taxon>Hypocreomycetidae</taxon>
        <taxon>Microascales</taxon>
        <taxon>Ceratocystidaceae</taxon>
        <taxon>Thielaviopsis</taxon>
    </lineage>
</organism>
<evidence type="ECO:0000256" key="1">
    <source>
        <dbReference type="ARBA" id="ARBA00004123"/>
    </source>
</evidence>
<proteinExistence type="predicted"/>
<keyword evidence="5" id="KW-0539">Nucleus</keyword>
<evidence type="ECO:0000313" key="10">
    <source>
        <dbReference type="Proteomes" id="UP000033483"/>
    </source>
</evidence>
<evidence type="ECO:0000259" key="8">
    <source>
        <dbReference type="PROSITE" id="PS51194"/>
    </source>
</evidence>
<evidence type="ECO:0000259" key="7">
    <source>
        <dbReference type="PROSITE" id="PS51192"/>
    </source>
</evidence>
<keyword evidence="2" id="KW-0547">Nucleotide-binding</keyword>
<dbReference type="OrthoDB" id="413460at2759"/>
<feature type="region of interest" description="Disordered" evidence="6">
    <location>
        <begin position="1"/>
        <end position="109"/>
    </location>
</feature>
<gene>
    <name evidence="9" type="ORF">TD95_005032</name>
</gene>
<dbReference type="InterPro" id="IPR000330">
    <property type="entry name" value="SNF2_N"/>
</dbReference>
<feature type="compositionally biased region" description="Basic and acidic residues" evidence="6">
    <location>
        <begin position="944"/>
        <end position="972"/>
    </location>
</feature>
<dbReference type="SMART" id="SM00490">
    <property type="entry name" value="HELICc"/>
    <property type="match status" value="1"/>
</dbReference>
<name>A0A0F4ZIX9_9PEZI</name>
<reference evidence="9 10" key="1">
    <citation type="submission" date="2015-03" db="EMBL/GenBank/DDBJ databases">
        <authorList>
            <person name="Radwan O."/>
            <person name="Al-Naeli F.A."/>
            <person name="Rendon G.A."/>
            <person name="Fields C."/>
        </authorList>
    </citation>
    <scope>NUCLEOTIDE SEQUENCE [LARGE SCALE GENOMIC DNA]</scope>
    <source>
        <strain evidence="9">CR-DP1</strain>
    </source>
</reference>
<dbReference type="GO" id="GO:0016787">
    <property type="term" value="F:hydrolase activity"/>
    <property type="evidence" value="ECO:0007669"/>
    <property type="project" value="UniProtKB-KW"/>
</dbReference>
<dbReference type="InterPro" id="IPR029256">
    <property type="entry name" value="Heliccase-ass-bd"/>
</dbReference>
<dbReference type="PANTHER" id="PTHR45629:SF7">
    <property type="entry name" value="DNA EXCISION REPAIR PROTEIN ERCC-6-RELATED"/>
    <property type="match status" value="1"/>
</dbReference>
<dbReference type="Pfam" id="PF14773">
    <property type="entry name" value="VIGSSK"/>
    <property type="match status" value="1"/>
</dbReference>
<dbReference type="InterPro" id="IPR001650">
    <property type="entry name" value="Helicase_C-like"/>
</dbReference>
<dbReference type="PROSITE" id="PS51194">
    <property type="entry name" value="HELICASE_CTER"/>
    <property type="match status" value="1"/>
</dbReference>
<dbReference type="SUPFAM" id="SSF52540">
    <property type="entry name" value="P-loop containing nucleoside triphosphate hydrolases"/>
    <property type="match status" value="2"/>
</dbReference>
<keyword evidence="10" id="KW-1185">Reference proteome</keyword>
<dbReference type="InterPro" id="IPR057931">
    <property type="entry name" value="RHH_ERCC6L2"/>
</dbReference>
<dbReference type="Proteomes" id="UP000033483">
    <property type="component" value="Unassembled WGS sequence"/>
</dbReference>